<dbReference type="RefSeq" id="WP_013299753.1">
    <property type="nucleotide sequence ID" value="NC_014414.1"/>
</dbReference>
<accession>E0TDM4</accession>
<name>E0TDM4_PARBH</name>
<evidence type="ECO:0000313" key="1">
    <source>
        <dbReference type="EMBL" id="ADM08779.1"/>
    </source>
</evidence>
<proteinExistence type="predicted"/>
<keyword evidence="2" id="KW-1185">Reference proteome</keyword>
<evidence type="ECO:0000313" key="2">
    <source>
        <dbReference type="Proteomes" id="UP000001302"/>
    </source>
</evidence>
<dbReference type="HOGENOM" id="CLU_2001642_0_0_5"/>
<reference evidence="1 2" key="2">
    <citation type="journal article" date="2011" name="J. Bacteriol.">
        <title>Complete genome sequence of strain HTCC2503T of Parvularcula bermudensis, the type species of the order "Parvularculales" in the class Alphaproteobacteria.</title>
        <authorList>
            <person name="Oh H.M."/>
            <person name="Kang I."/>
            <person name="Vergin K.L."/>
            <person name="Kang D."/>
            <person name="Rhee K.H."/>
            <person name="Giovannoni S.J."/>
            <person name="Cho J.C."/>
        </authorList>
    </citation>
    <scope>NUCLEOTIDE SEQUENCE [LARGE SCALE GENOMIC DNA]</scope>
    <source>
        <strain evidence="2">ATCC BAA-594 / HTCC2503 / KCTC 12087</strain>
    </source>
</reference>
<protein>
    <submittedName>
        <fullName evidence="1">Uncharacterized protein</fullName>
    </submittedName>
</protein>
<dbReference type="AlphaFoldDB" id="E0TDM4"/>
<reference evidence="2" key="1">
    <citation type="submission" date="2010-08" db="EMBL/GenBank/DDBJ databases">
        <title>Genome sequence of Parvularcula bermudensis HTCC2503.</title>
        <authorList>
            <person name="Kang D.-M."/>
            <person name="Oh H.-M."/>
            <person name="Cho J.-C."/>
        </authorList>
    </citation>
    <scope>NUCLEOTIDE SEQUENCE [LARGE SCALE GENOMIC DNA]</scope>
    <source>
        <strain evidence="2">ATCC BAA-594 / HTCC2503 / KCTC 12087</strain>
    </source>
</reference>
<sequence>MMKSLTIAALIVAAGIGIFWAKPNWKEEAAATLAVQLDKAATYFASNSGDALNSHEAPTALPRLAATSHTYEVRLLVVSLSCEQGRSCTEFLTQSTKVVSGAAFTSETRIPVSKAGIETDLEEW</sequence>
<gene>
    <name evidence="1" type="ordered locus">PB2503_03522</name>
</gene>
<dbReference type="KEGG" id="pbr:PB2503_03522"/>
<organism evidence="1 2">
    <name type="scientific">Parvularcula bermudensis (strain ATCC BAA-594 / HTCC2503 / KCTC 12087)</name>
    <dbReference type="NCBI Taxonomy" id="314260"/>
    <lineage>
        <taxon>Bacteria</taxon>
        <taxon>Pseudomonadati</taxon>
        <taxon>Pseudomonadota</taxon>
        <taxon>Alphaproteobacteria</taxon>
        <taxon>Parvularculales</taxon>
        <taxon>Parvularculaceae</taxon>
        <taxon>Parvularcula</taxon>
    </lineage>
</organism>
<dbReference type="Proteomes" id="UP000001302">
    <property type="component" value="Chromosome"/>
</dbReference>
<dbReference type="EMBL" id="CP002156">
    <property type="protein sequence ID" value="ADM08779.1"/>
    <property type="molecule type" value="Genomic_DNA"/>
</dbReference>